<dbReference type="InterPro" id="IPR022604">
    <property type="entry name" value="DUF2955"/>
</dbReference>
<evidence type="ECO:0000256" key="1">
    <source>
        <dbReference type="SAM" id="Phobius"/>
    </source>
</evidence>
<name>A0A6M8FA21_9GAMM</name>
<dbReference type="Proteomes" id="UP000501379">
    <property type="component" value="Chromosome"/>
</dbReference>
<protein>
    <submittedName>
        <fullName evidence="2">DUF2955 domain-containing protein</fullName>
    </submittedName>
</protein>
<sequence length="343" mass="36218">MPVADPRPQRALRLAFGVALGTALGFGLALPLPFLTPMLVLVLLASSNQPLSAKAGLSLALVVALTCGSGLLLSPLLRHSPVSGVLLVALGLFLIFRFSLRGGNGLLSTLQVVGLTMISAAGTTSLALGQTVVEALVKAVLLTTLCVAFSHVLFAEPPGQAAAAKPAPMANARSTWIALRAMLVVMPAWLLALIDPASYMPLVMKSVNLGQQVCSTNARDAGRELLGSTLLGGALAIAIWMLLSILPHLWMFFLLMLLFVLLLARRLYQLVANRLSPGFWLNTCATLIILLGQSVQDSAAGKDVYTAFAIRMGLFILVTLYACAAVYLIDLRSKDSSEEIPCS</sequence>
<feature type="transmembrane region" description="Helical" evidence="1">
    <location>
        <begin position="106"/>
        <end position="128"/>
    </location>
</feature>
<accession>A0A6M8FA21</accession>
<feature type="transmembrane region" description="Helical" evidence="1">
    <location>
        <begin position="249"/>
        <end position="267"/>
    </location>
</feature>
<feature type="transmembrane region" description="Helical" evidence="1">
    <location>
        <begin position="308"/>
        <end position="329"/>
    </location>
</feature>
<feature type="transmembrane region" description="Helical" evidence="1">
    <location>
        <begin position="135"/>
        <end position="154"/>
    </location>
</feature>
<keyword evidence="3" id="KW-1185">Reference proteome</keyword>
<feature type="transmembrane region" description="Helical" evidence="1">
    <location>
        <begin position="12"/>
        <end position="35"/>
    </location>
</feature>
<keyword evidence="1" id="KW-0472">Membrane</keyword>
<feature type="transmembrane region" description="Helical" evidence="1">
    <location>
        <begin position="279"/>
        <end position="296"/>
    </location>
</feature>
<feature type="transmembrane region" description="Helical" evidence="1">
    <location>
        <begin position="174"/>
        <end position="194"/>
    </location>
</feature>
<keyword evidence="1" id="KW-0812">Transmembrane</keyword>
<evidence type="ECO:0000313" key="3">
    <source>
        <dbReference type="Proteomes" id="UP000501379"/>
    </source>
</evidence>
<reference evidence="2" key="1">
    <citation type="submission" date="2020-07" db="EMBL/GenBank/DDBJ databases">
        <title>Nitrate ammonifying Pseudomonas campi sp. nov. isolated from German agricultural grassland.</title>
        <authorList>
            <person name="Timsy T."/>
            <person name="Ulrich A."/>
            <person name="Spanner T."/>
            <person name="Foesel B."/>
            <person name="Kolb S."/>
            <person name="Horn M.A."/>
            <person name="Behrendt U."/>
        </authorList>
    </citation>
    <scope>NUCLEOTIDE SEQUENCE</scope>
    <source>
        <strain evidence="2">S1-A32-2</strain>
    </source>
</reference>
<proteinExistence type="predicted"/>
<dbReference type="EMBL" id="CP053697">
    <property type="protein sequence ID" value="QKE65704.1"/>
    <property type="molecule type" value="Genomic_DNA"/>
</dbReference>
<feature type="transmembrane region" description="Helical" evidence="1">
    <location>
        <begin position="225"/>
        <end position="243"/>
    </location>
</feature>
<dbReference type="AlphaFoldDB" id="A0A6M8FA21"/>
<feature type="transmembrane region" description="Helical" evidence="1">
    <location>
        <begin position="55"/>
        <end position="74"/>
    </location>
</feature>
<feature type="transmembrane region" description="Helical" evidence="1">
    <location>
        <begin position="81"/>
        <end position="100"/>
    </location>
</feature>
<dbReference type="Pfam" id="PF11168">
    <property type="entry name" value="DUF2955"/>
    <property type="match status" value="1"/>
</dbReference>
<dbReference type="KEGG" id="pcam:HNE05_09760"/>
<organism evidence="2 3">
    <name type="scientific">Aquipseudomonas campi</name>
    <dbReference type="NCBI Taxonomy" id="2731681"/>
    <lineage>
        <taxon>Bacteria</taxon>
        <taxon>Pseudomonadati</taxon>
        <taxon>Pseudomonadota</taxon>
        <taxon>Gammaproteobacteria</taxon>
        <taxon>Pseudomonadales</taxon>
        <taxon>Pseudomonadaceae</taxon>
        <taxon>Aquipseudomonas</taxon>
    </lineage>
</organism>
<evidence type="ECO:0000313" key="2">
    <source>
        <dbReference type="EMBL" id="QKE65704.1"/>
    </source>
</evidence>
<gene>
    <name evidence="2" type="ORF">HNE05_09760</name>
</gene>
<keyword evidence="1" id="KW-1133">Transmembrane helix</keyword>